<feature type="compositionally biased region" description="Polar residues" evidence="1">
    <location>
        <begin position="461"/>
        <end position="471"/>
    </location>
</feature>
<reference evidence="2" key="1">
    <citation type="submission" date="2015-06" db="UniProtKB">
        <authorList>
            <consortium name="EnsemblPlants"/>
        </authorList>
    </citation>
    <scope>IDENTIFICATION</scope>
</reference>
<organism evidence="2">
    <name type="scientific">Aegilops tauschii</name>
    <name type="common">Tausch's goatgrass</name>
    <name type="synonym">Aegilops squarrosa</name>
    <dbReference type="NCBI Taxonomy" id="37682"/>
    <lineage>
        <taxon>Eukaryota</taxon>
        <taxon>Viridiplantae</taxon>
        <taxon>Streptophyta</taxon>
        <taxon>Embryophyta</taxon>
        <taxon>Tracheophyta</taxon>
        <taxon>Spermatophyta</taxon>
        <taxon>Magnoliopsida</taxon>
        <taxon>Liliopsida</taxon>
        <taxon>Poales</taxon>
        <taxon>Poaceae</taxon>
        <taxon>BOP clade</taxon>
        <taxon>Pooideae</taxon>
        <taxon>Triticodae</taxon>
        <taxon>Triticeae</taxon>
        <taxon>Triticinae</taxon>
        <taxon>Aegilops</taxon>
    </lineage>
</organism>
<feature type="compositionally biased region" description="Polar residues" evidence="1">
    <location>
        <begin position="372"/>
        <end position="383"/>
    </location>
</feature>
<dbReference type="AlphaFoldDB" id="M8C6L1"/>
<dbReference type="ExpressionAtlas" id="M8C6L1">
    <property type="expression patterns" value="baseline"/>
</dbReference>
<feature type="compositionally biased region" description="Polar residues" evidence="1">
    <location>
        <begin position="718"/>
        <end position="731"/>
    </location>
</feature>
<accession>M8C6L1</accession>
<dbReference type="InterPro" id="IPR011676">
    <property type="entry name" value="DUF1618"/>
</dbReference>
<dbReference type="Pfam" id="PF07762">
    <property type="entry name" value="DUF1618"/>
    <property type="match status" value="1"/>
</dbReference>
<feature type="region of interest" description="Disordered" evidence="1">
    <location>
        <begin position="610"/>
        <end position="640"/>
    </location>
</feature>
<sequence length="761" mass="82551">MGGDTSVMIILVMTWNTSTTTQDGSATSLTLLPRLVRTDGNLALFRVMIDSSYIDPDQQPHIIYRAGVNKLEVLPAHPTRLFAAWFLVANLRSTYDLGQYALDLFDSRSSTWITRPMRTEPPHEDCYYGTPTKVITLGGDCGSVGWVDLWNGILIGDLLPGGDGDDNNVLRFIRLPMLLAPNKMTPGCLSCDWDVSVGRDGSIKYSEVWAHPVPGSPTYIFEDWGATILTWLESKKKWHIDLKLKASDIIVDETHSQLLPQHDVKATTKNATLSRLHTGHPALSLHDDDVVYIMAKVDHMDDDSWMLAIDMRNKTLKGVAAFTSKRSLGFRFMYLQSDLSNHLVATSENTEVFNLPPKSKRSSRKKKNPSKTAKQQPGKTLANSCRVEQEEQELRILEPQVITIQPPSVPKEDSVGILPLGQGSDVPEGIGAASANVSAPRSFTVEVKNDGAGDANEQTKETSASNATGLTSLGPLSPSDEGAVLNNDLIEKTDGYLSDEHSFEHNQNADSNGDMSTTAYQLEDLTIHEENRPKPSDDNPAVIIPGHLQVSNADFAHLTFGSFVSGTLDASCSMMPANAPAMPPFRELDPTFSLLLTNPPLATMVHGTPQSSVNNATVSSQPQENVNQGGLSNPQLTHSQGSTGIAPGPPLPHYLAALHPYAQGGLPLGYENMTGYPSLPQSYAYLPPAAYQQAYMNSGQQGYQGQQGHQGGLRQGQMPSQYGTTLGQSQPGLGPEHRNPSDGNLSAAATAQANQMWLNGY</sequence>
<evidence type="ECO:0000256" key="1">
    <source>
        <dbReference type="SAM" id="MobiDB-lite"/>
    </source>
</evidence>
<name>M8C6L1_AEGTA</name>
<dbReference type="PANTHER" id="PTHR46445:SF8">
    <property type="entry name" value="OS05G0581800 PROTEIN"/>
    <property type="match status" value="1"/>
</dbReference>
<feature type="region of interest" description="Disordered" evidence="1">
    <location>
        <begin position="700"/>
        <end position="745"/>
    </location>
</feature>
<dbReference type="EnsemblPlants" id="EMT29693">
    <property type="protein sequence ID" value="EMT29693"/>
    <property type="gene ID" value="F775_14923"/>
</dbReference>
<feature type="region of interest" description="Disordered" evidence="1">
    <location>
        <begin position="449"/>
        <end position="480"/>
    </location>
</feature>
<dbReference type="PANTHER" id="PTHR46445">
    <property type="entry name" value="RNA POLYMERASE II DEGRADATION FACTOR-LIKE PROTEIN (DUF1296)"/>
    <property type="match status" value="1"/>
</dbReference>
<evidence type="ECO:0000313" key="2">
    <source>
        <dbReference type="EnsemblPlants" id="EMT29693"/>
    </source>
</evidence>
<feature type="compositionally biased region" description="Basic residues" evidence="1">
    <location>
        <begin position="358"/>
        <end position="369"/>
    </location>
</feature>
<feature type="region of interest" description="Disordered" evidence="1">
    <location>
        <begin position="353"/>
        <end position="384"/>
    </location>
</feature>
<proteinExistence type="predicted"/>
<protein>
    <submittedName>
        <fullName evidence="2">Uncharacterized protein</fullName>
    </submittedName>
</protein>